<evidence type="ECO:0000256" key="1">
    <source>
        <dbReference type="ARBA" id="ARBA00022723"/>
    </source>
</evidence>
<dbReference type="PROSITE" id="PS50157">
    <property type="entry name" value="ZINC_FINGER_C2H2_2"/>
    <property type="match status" value="6"/>
</dbReference>
<dbReference type="GO" id="GO:0045893">
    <property type="term" value="P:positive regulation of DNA-templated transcription"/>
    <property type="evidence" value="ECO:0007669"/>
    <property type="project" value="UniProtKB-ARBA"/>
</dbReference>
<name>A0A1S3JFJ0_LINAN</name>
<dbReference type="Gene3D" id="3.30.160.60">
    <property type="entry name" value="Classic Zinc Finger"/>
    <property type="match status" value="5"/>
</dbReference>
<reference evidence="9" key="1">
    <citation type="submission" date="2025-08" db="UniProtKB">
        <authorList>
            <consortium name="RefSeq"/>
        </authorList>
    </citation>
    <scope>IDENTIFICATION</scope>
    <source>
        <tissue evidence="9">Gonads</tissue>
    </source>
</reference>
<dbReference type="GO" id="GO:0008270">
    <property type="term" value="F:zinc ion binding"/>
    <property type="evidence" value="ECO:0007669"/>
    <property type="project" value="UniProtKB-KW"/>
</dbReference>
<dbReference type="GeneID" id="106172820"/>
<protein>
    <submittedName>
        <fullName evidence="9">Zinc finger protein 354C</fullName>
    </submittedName>
</protein>
<dbReference type="SUPFAM" id="SSF57667">
    <property type="entry name" value="beta-beta-alpha zinc fingers"/>
    <property type="match status" value="3"/>
</dbReference>
<feature type="compositionally biased region" description="Basic and acidic residues" evidence="6">
    <location>
        <begin position="576"/>
        <end position="587"/>
    </location>
</feature>
<evidence type="ECO:0000256" key="4">
    <source>
        <dbReference type="ARBA" id="ARBA00022833"/>
    </source>
</evidence>
<dbReference type="OrthoDB" id="10039931at2759"/>
<evidence type="ECO:0000256" key="2">
    <source>
        <dbReference type="ARBA" id="ARBA00022737"/>
    </source>
</evidence>
<evidence type="ECO:0000256" key="6">
    <source>
        <dbReference type="SAM" id="MobiDB-lite"/>
    </source>
</evidence>
<sequence>MGKRIKEPVKGGDVKIIFNDLALTKFLDVLSIFSTSTTEPRLSPTNYASSSKYEQSDILTRYPSSVIKVQRHSDDSVSLEIPGGMLEHEEDKLVCDLRQRKWSTCICNDLIADAEAEKDTASTTPSPTETEAVTVIEPMAKYSEPKMVTQIKPEVDSEKELKKETEHSSSKQLIVTHTATASAVKTDNEIQHNTDLQGTVRNEKQSSEDQNPIEIDRENCPIYTSNKRQNFGPQVNSDPVKTAVVTSGIAPFAHIYGTRRKAAVLHTRTAKAVKKVNARQGQKGGENSSRPVKPTKSVQCKLCTKSCKHLEALNFHNQRYHQDHPQYEEYEREIKEQLNLKCHICGKTFSMRRIYQTHLKQAHVPKELCGQHECRECGKTYRRQDLLEAHIQRVHVVDRHLCHLCVKSFKTKQSMKEHINDCHLMKRQFQCGICYKVLASSRVLRRHLALHSGKKPHACPECGKSFNCKQNMRRHRSLVHGETKQIPCSKCGKTFRSEDSMKAHVRKIHEHASTYKCPLCSVALHRRTQYVSHLAKKHPGSTRRVYVTDSQGALKSINVETGDGFRIVGSDAWRMEKEGEEEGRCDQDGSEDEEETEAHITLPDLTPVFGFKPHFLTLEQYQNLQAQKAALTAGEKTKSGGSTNKVVPHAETVIEENASLITQKYGKDGVIFVASPSNQVTSIKEKGELVKLVYIPKDNSAL</sequence>
<dbReference type="PROSITE" id="PS00028">
    <property type="entry name" value="ZINC_FINGER_C2H2_1"/>
    <property type="match status" value="8"/>
</dbReference>
<dbReference type="AlphaFoldDB" id="A0A1S3JFJ0"/>
<dbReference type="Pfam" id="PF13912">
    <property type="entry name" value="zf-C2H2_6"/>
    <property type="match status" value="1"/>
</dbReference>
<evidence type="ECO:0000313" key="9">
    <source>
        <dbReference type="RefSeq" id="XP_013409180.1"/>
    </source>
</evidence>
<feature type="region of interest" description="Disordered" evidence="6">
    <location>
        <begin position="191"/>
        <end position="210"/>
    </location>
</feature>
<keyword evidence="1" id="KW-0479">Metal-binding</keyword>
<keyword evidence="3 5" id="KW-0863">Zinc-finger</keyword>
<feature type="region of interest" description="Disordered" evidence="6">
    <location>
        <begin position="576"/>
        <end position="597"/>
    </location>
</feature>
<dbReference type="InParanoid" id="A0A1S3JFJ0"/>
<proteinExistence type="predicted"/>
<evidence type="ECO:0000313" key="8">
    <source>
        <dbReference type="Proteomes" id="UP000085678"/>
    </source>
</evidence>
<feature type="domain" description="C2H2-type" evidence="7">
    <location>
        <begin position="340"/>
        <end position="368"/>
    </location>
</feature>
<dbReference type="Pfam" id="PF00096">
    <property type="entry name" value="zf-C2H2"/>
    <property type="match status" value="2"/>
</dbReference>
<organism evidence="8 9">
    <name type="scientific">Lingula anatina</name>
    <name type="common">Brachiopod</name>
    <name type="synonym">Lingula unguis</name>
    <dbReference type="NCBI Taxonomy" id="7574"/>
    <lineage>
        <taxon>Eukaryota</taxon>
        <taxon>Metazoa</taxon>
        <taxon>Spiralia</taxon>
        <taxon>Lophotrochozoa</taxon>
        <taxon>Brachiopoda</taxon>
        <taxon>Linguliformea</taxon>
        <taxon>Lingulata</taxon>
        <taxon>Lingulida</taxon>
        <taxon>Linguloidea</taxon>
        <taxon>Lingulidae</taxon>
        <taxon>Lingula</taxon>
    </lineage>
</organism>
<keyword evidence="2" id="KW-0677">Repeat</keyword>
<dbReference type="PANTHER" id="PTHR24379">
    <property type="entry name" value="KRAB AND ZINC FINGER DOMAIN-CONTAINING"/>
    <property type="match status" value="1"/>
</dbReference>
<dbReference type="InterPro" id="IPR013087">
    <property type="entry name" value="Znf_C2H2_type"/>
</dbReference>
<keyword evidence="4" id="KW-0862">Zinc</keyword>
<dbReference type="SMART" id="SM00355">
    <property type="entry name" value="ZnF_C2H2"/>
    <property type="match status" value="8"/>
</dbReference>
<dbReference type="GO" id="GO:0005694">
    <property type="term" value="C:chromosome"/>
    <property type="evidence" value="ECO:0007669"/>
    <property type="project" value="UniProtKB-ARBA"/>
</dbReference>
<feature type="domain" description="C2H2-type" evidence="7">
    <location>
        <begin position="486"/>
        <end position="514"/>
    </location>
</feature>
<feature type="domain" description="C2H2-type" evidence="7">
    <location>
        <begin position="457"/>
        <end position="485"/>
    </location>
</feature>
<evidence type="ECO:0000259" key="7">
    <source>
        <dbReference type="PROSITE" id="PS50157"/>
    </source>
</evidence>
<feature type="domain" description="C2H2-type" evidence="7">
    <location>
        <begin position="372"/>
        <end position="400"/>
    </location>
</feature>
<dbReference type="FunFam" id="3.30.160.60:FF:001732">
    <property type="entry name" value="Zgc:162936"/>
    <property type="match status" value="1"/>
</dbReference>
<dbReference type="GO" id="GO:0043565">
    <property type="term" value="F:sequence-specific DNA binding"/>
    <property type="evidence" value="ECO:0007669"/>
    <property type="project" value="UniProtKB-ARBA"/>
</dbReference>
<gene>
    <name evidence="9" type="primary">LOC106172820</name>
</gene>
<dbReference type="Proteomes" id="UP000085678">
    <property type="component" value="Unplaced"/>
</dbReference>
<evidence type="ECO:0000256" key="5">
    <source>
        <dbReference type="PROSITE-ProRule" id="PRU00042"/>
    </source>
</evidence>
<keyword evidence="8" id="KW-1185">Reference proteome</keyword>
<feature type="domain" description="C2H2-type" evidence="7">
    <location>
        <begin position="400"/>
        <end position="428"/>
    </location>
</feature>
<accession>A0A1S3JFJ0</accession>
<dbReference type="InterPro" id="IPR036236">
    <property type="entry name" value="Znf_C2H2_sf"/>
</dbReference>
<dbReference type="RefSeq" id="XP_013409180.1">
    <property type="nucleotide sequence ID" value="XM_013553726.1"/>
</dbReference>
<dbReference type="PANTHER" id="PTHR24379:SF121">
    <property type="entry name" value="C2H2-TYPE DOMAIN-CONTAINING PROTEIN"/>
    <property type="match status" value="1"/>
</dbReference>
<dbReference type="KEGG" id="lak:106172820"/>
<evidence type="ECO:0000256" key="3">
    <source>
        <dbReference type="ARBA" id="ARBA00022771"/>
    </source>
</evidence>
<feature type="domain" description="C2H2-type" evidence="7">
    <location>
        <begin position="429"/>
        <end position="456"/>
    </location>
</feature>